<gene>
    <name evidence="2" type="ORF">DHEL01_v203448</name>
</gene>
<feature type="compositionally biased region" description="Low complexity" evidence="1">
    <location>
        <begin position="462"/>
        <end position="477"/>
    </location>
</feature>
<feature type="compositionally biased region" description="Pro residues" evidence="1">
    <location>
        <begin position="449"/>
        <end position="461"/>
    </location>
</feature>
<feature type="region of interest" description="Disordered" evidence="1">
    <location>
        <begin position="1"/>
        <end position="435"/>
    </location>
</feature>
<evidence type="ECO:0000256" key="1">
    <source>
        <dbReference type="SAM" id="MobiDB-lite"/>
    </source>
</evidence>
<feature type="compositionally biased region" description="Low complexity" evidence="1">
    <location>
        <begin position="409"/>
        <end position="421"/>
    </location>
</feature>
<feature type="compositionally biased region" description="Basic and acidic residues" evidence="1">
    <location>
        <begin position="568"/>
        <end position="578"/>
    </location>
</feature>
<keyword evidence="3" id="KW-1185">Reference proteome</keyword>
<feature type="compositionally biased region" description="Polar residues" evidence="1">
    <location>
        <begin position="114"/>
        <end position="130"/>
    </location>
</feature>
<dbReference type="EMBL" id="MAVT02000209">
    <property type="protein sequence ID" value="POS78141.1"/>
    <property type="molecule type" value="Genomic_DNA"/>
</dbReference>
<feature type="region of interest" description="Disordered" evidence="1">
    <location>
        <begin position="447"/>
        <end position="597"/>
    </location>
</feature>
<comment type="caution">
    <text evidence="2">The sequence shown here is derived from an EMBL/GenBank/DDBJ whole genome shotgun (WGS) entry which is preliminary data.</text>
</comment>
<protein>
    <submittedName>
        <fullName evidence="2">Uncharacterized protein</fullName>
    </submittedName>
</protein>
<dbReference type="Proteomes" id="UP000094444">
    <property type="component" value="Unassembled WGS sequence"/>
</dbReference>
<dbReference type="AlphaFoldDB" id="A0A2P5I6K1"/>
<dbReference type="InParanoid" id="A0A2P5I6K1"/>
<feature type="compositionally biased region" description="Low complexity" evidence="1">
    <location>
        <begin position="245"/>
        <end position="257"/>
    </location>
</feature>
<dbReference type="OrthoDB" id="5425130at2759"/>
<proteinExistence type="predicted"/>
<feature type="compositionally biased region" description="Polar residues" evidence="1">
    <location>
        <begin position="372"/>
        <end position="385"/>
    </location>
</feature>
<evidence type="ECO:0000313" key="3">
    <source>
        <dbReference type="Proteomes" id="UP000094444"/>
    </source>
</evidence>
<feature type="compositionally biased region" description="Low complexity" evidence="1">
    <location>
        <begin position="60"/>
        <end position="74"/>
    </location>
</feature>
<feature type="compositionally biased region" description="Polar residues" evidence="1">
    <location>
        <begin position="276"/>
        <end position="287"/>
    </location>
</feature>
<sequence>METSPLAQPAAWANTRYTKDLPDPPPSSVRNTQAVLVLSVNRDSLVSSRPPPPPKDTAAKKTSSTMAAAKLSESPLPPLPGLTRMNSPPVVIRRKPVGNGAVGNKAQSPPHPQPTQAGNVSPVESLSSIFSAYGTEDSSATRHSEDTTATAYSVMEPSPPNPKVLPKDTLGGASTKLDLVSPLYLPTPVSSEIKSNAPHPQHGAAPETHRDGRPPTPPTKEIHWPVTPKSSKALVSVPSEQAKISSPMASQSPSQPQLWRRRSLKSDKPLAVPQLKLTSSHGSTAASAQEAGALLQDIPSLPKPRLPFAGSALDSPILKGFQSFPGRNIRPSPSNKTLPRNPRPEIMEIPKSREDQDGFSQYAQEVEDGYKASSSSTAPNLSPHTQRPPTPEYGHDESPIHGSFPSMRSPASPASPVSPVSPVTPPTEGRPLSIIPEDIIRAVAAPAPAALPPAGPLPSLPPRSSSRASGPRLGLPRSPAPPGRSSPGASPPSANSPAVTPPAVVSPADASSKATATSSEPPASVAKVAALLSHGHVKPPGSNPIPSIAISDDGDASTTKAAPSFHAQPDHESAKEKQQQLAPSSKTGPVDAVVPTSPGEADYLPAAEYSRLFFPGDIIPAPPIKASQLDCLTAHSRFVASKNEHHPVACMTCKVEDNGVRFSCSHCRVRICGGCREALVSNGRDLAKIISSK</sequence>
<accession>A0A2P5I6K1</accession>
<reference evidence="2" key="1">
    <citation type="submission" date="2017-09" db="EMBL/GenBank/DDBJ databases">
        <title>Polyketide synthases of a Diaporthe helianthi virulent isolate.</title>
        <authorList>
            <person name="Baroncelli R."/>
        </authorList>
    </citation>
    <scope>NUCLEOTIDE SEQUENCE [LARGE SCALE GENOMIC DNA]</scope>
    <source>
        <strain evidence="2">7/96</strain>
    </source>
</reference>
<feature type="compositionally biased region" description="Basic and acidic residues" evidence="1">
    <location>
        <begin position="342"/>
        <end position="356"/>
    </location>
</feature>
<name>A0A2P5I6K1_DIAHE</name>
<organism evidence="2 3">
    <name type="scientific">Diaporthe helianthi</name>
    <dbReference type="NCBI Taxonomy" id="158607"/>
    <lineage>
        <taxon>Eukaryota</taxon>
        <taxon>Fungi</taxon>
        <taxon>Dikarya</taxon>
        <taxon>Ascomycota</taxon>
        <taxon>Pezizomycotina</taxon>
        <taxon>Sordariomycetes</taxon>
        <taxon>Sordariomycetidae</taxon>
        <taxon>Diaporthales</taxon>
        <taxon>Diaporthaceae</taxon>
        <taxon>Diaporthe</taxon>
    </lineage>
</organism>
<evidence type="ECO:0000313" key="2">
    <source>
        <dbReference type="EMBL" id="POS78141.1"/>
    </source>
</evidence>
<feature type="compositionally biased region" description="Low complexity" evidence="1">
    <location>
        <begin position="485"/>
        <end position="526"/>
    </location>
</feature>